<dbReference type="Proteomes" id="UP000054549">
    <property type="component" value="Unassembled WGS sequence"/>
</dbReference>
<proteinExistence type="predicted"/>
<dbReference type="EMBL" id="KN818555">
    <property type="protein sequence ID" value="KIL55181.1"/>
    <property type="molecule type" value="Genomic_DNA"/>
</dbReference>
<dbReference type="InParanoid" id="A0A0C2WF12"/>
<evidence type="ECO:0000313" key="1">
    <source>
        <dbReference type="EMBL" id="KIL55181.1"/>
    </source>
</evidence>
<reference evidence="1 2" key="1">
    <citation type="submission" date="2014-04" db="EMBL/GenBank/DDBJ databases">
        <title>Evolutionary Origins and Diversification of the Mycorrhizal Mutualists.</title>
        <authorList>
            <consortium name="DOE Joint Genome Institute"/>
            <consortium name="Mycorrhizal Genomics Consortium"/>
            <person name="Kohler A."/>
            <person name="Kuo A."/>
            <person name="Nagy L.G."/>
            <person name="Floudas D."/>
            <person name="Copeland A."/>
            <person name="Barry K.W."/>
            <person name="Cichocki N."/>
            <person name="Veneault-Fourrey C."/>
            <person name="LaButti K."/>
            <person name="Lindquist E.A."/>
            <person name="Lipzen A."/>
            <person name="Lundell T."/>
            <person name="Morin E."/>
            <person name="Murat C."/>
            <person name="Riley R."/>
            <person name="Ohm R."/>
            <person name="Sun H."/>
            <person name="Tunlid A."/>
            <person name="Henrissat B."/>
            <person name="Grigoriev I.V."/>
            <person name="Hibbett D.S."/>
            <person name="Martin F."/>
        </authorList>
    </citation>
    <scope>NUCLEOTIDE SEQUENCE [LARGE SCALE GENOMIC DNA]</scope>
    <source>
        <strain evidence="1 2">Koide BX008</strain>
    </source>
</reference>
<accession>A0A0C2WF12</accession>
<sequence>MGRLEDFTLPPNSRWNPGGGGVIWQEIPDKLDLEWTWSGHGITGNLGGIFHLQGIQVPGMNREWEQSRSSPCTVHKSVASKNIW</sequence>
<name>A0A0C2WF12_AMAMK</name>
<keyword evidence="2" id="KW-1185">Reference proteome</keyword>
<organism evidence="1 2">
    <name type="scientific">Amanita muscaria (strain Koide BX008)</name>
    <dbReference type="NCBI Taxonomy" id="946122"/>
    <lineage>
        <taxon>Eukaryota</taxon>
        <taxon>Fungi</taxon>
        <taxon>Dikarya</taxon>
        <taxon>Basidiomycota</taxon>
        <taxon>Agaricomycotina</taxon>
        <taxon>Agaricomycetes</taxon>
        <taxon>Agaricomycetidae</taxon>
        <taxon>Agaricales</taxon>
        <taxon>Pluteineae</taxon>
        <taxon>Amanitaceae</taxon>
        <taxon>Amanita</taxon>
    </lineage>
</organism>
<dbReference type="HOGENOM" id="CLU_2526971_0_0_1"/>
<protein>
    <submittedName>
        <fullName evidence="1">Uncharacterized protein</fullName>
    </submittedName>
</protein>
<dbReference type="AlphaFoldDB" id="A0A0C2WF12"/>
<gene>
    <name evidence="1" type="ORF">M378DRAFT_18177</name>
</gene>
<evidence type="ECO:0000313" key="2">
    <source>
        <dbReference type="Proteomes" id="UP000054549"/>
    </source>
</evidence>